<reference evidence="6" key="1">
    <citation type="journal article" date="2019" name="Int. J. Syst. Evol. Microbiol.">
        <title>The Global Catalogue of Microorganisms (GCM) 10K type strain sequencing project: providing services to taxonomists for standard genome sequencing and annotation.</title>
        <authorList>
            <consortium name="The Broad Institute Genomics Platform"/>
            <consortium name="The Broad Institute Genome Sequencing Center for Infectious Disease"/>
            <person name="Wu L."/>
            <person name="Ma J."/>
        </authorList>
    </citation>
    <scope>NUCLEOTIDE SEQUENCE [LARGE SCALE GENOMIC DNA]</scope>
    <source>
        <strain evidence="6">JCM 18324</strain>
    </source>
</reference>
<gene>
    <name evidence="5" type="ORF">GCM10023329_01670</name>
</gene>
<dbReference type="InterPro" id="IPR018060">
    <property type="entry name" value="HTH_AraC"/>
</dbReference>
<keyword evidence="3" id="KW-0804">Transcription</keyword>
<dbReference type="SUPFAM" id="SSF46689">
    <property type="entry name" value="Homeodomain-like"/>
    <property type="match status" value="1"/>
</dbReference>
<dbReference type="InterPro" id="IPR035418">
    <property type="entry name" value="AraC-bd_2"/>
</dbReference>
<dbReference type="InterPro" id="IPR018062">
    <property type="entry name" value="HTH_AraC-typ_CS"/>
</dbReference>
<dbReference type="InterPro" id="IPR009057">
    <property type="entry name" value="Homeodomain-like_sf"/>
</dbReference>
<dbReference type="RefSeq" id="WP_345608260.1">
    <property type="nucleotide sequence ID" value="NZ_BAABJV010000001.1"/>
</dbReference>
<proteinExistence type="predicted"/>
<evidence type="ECO:0000313" key="5">
    <source>
        <dbReference type="EMBL" id="GAA4760272.1"/>
    </source>
</evidence>
<dbReference type="PROSITE" id="PS00041">
    <property type="entry name" value="HTH_ARAC_FAMILY_1"/>
    <property type="match status" value="1"/>
</dbReference>
<evidence type="ECO:0000259" key="4">
    <source>
        <dbReference type="PROSITE" id="PS01124"/>
    </source>
</evidence>
<protein>
    <submittedName>
        <fullName evidence="5">Helix-turn-helix domain-containing protein</fullName>
    </submittedName>
</protein>
<evidence type="ECO:0000256" key="2">
    <source>
        <dbReference type="ARBA" id="ARBA00023125"/>
    </source>
</evidence>
<dbReference type="SMART" id="SM00342">
    <property type="entry name" value="HTH_ARAC"/>
    <property type="match status" value="1"/>
</dbReference>
<evidence type="ECO:0000256" key="3">
    <source>
        <dbReference type="ARBA" id="ARBA00023163"/>
    </source>
</evidence>
<keyword evidence="2" id="KW-0238">DNA-binding</keyword>
<dbReference type="PANTHER" id="PTHR46796">
    <property type="entry name" value="HTH-TYPE TRANSCRIPTIONAL ACTIVATOR RHAS-RELATED"/>
    <property type="match status" value="1"/>
</dbReference>
<dbReference type="Proteomes" id="UP001501147">
    <property type="component" value="Unassembled WGS sequence"/>
</dbReference>
<keyword evidence="1" id="KW-0805">Transcription regulation</keyword>
<feature type="domain" description="HTH araC/xylS-type" evidence="4">
    <location>
        <begin position="225"/>
        <end position="328"/>
    </location>
</feature>
<sequence>MIGTVFRSADVPADERLDRWRELIDRTRATEASTDHAVDFSAELHLMELGAVSAWRTSFPPARLRRTARSIRRADPERYHLTLVLDGRLALVRDTGETAATGPHGLLVDDNSRPCEVHARDAGSAAGGRAGVVAGVGVDIPKALLPVPPAEVQRLLGRGLPVRQGPGALLADFLTGLDRQAQHLRPSDAPRLGTVLLDLVSALFAHTLEAEADLPPETRQAVLVRQVRGFVHRNLHDPELTPGAIAAAHHVSLSHLHRVFSGQSQGETLAAWIRAQRLERARHDLADPAQRTVPIHEVAARWGIYRASDFTRSFRAAYGVSPSEHRNRSLAGRA</sequence>
<organism evidence="5 6">
    <name type="scientific">Streptomyces sanyensis</name>
    <dbReference type="NCBI Taxonomy" id="568869"/>
    <lineage>
        <taxon>Bacteria</taxon>
        <taxon>Bacillati</taxon>
        <taxon>Actinomycetota</taxon>
        <taxon>Actinomycetes</taxon>
        <taxon>Kitasatosporales</taxon>
        <taxon>Streptomycetaceae</taxon>
        <taxon>Streptomyces</taxon>
    </lineage>
</organism>
<dbReference type="Pfam" id="PF14525">
    <property type="entry name" value="AraC_binding_2"/>
    <property type="match status" value="1"/>
</dbReference>
<dbReference type="PROSITE" id="PS01124">
    <property type="entry name" value="HTH_ARAC_FAMILY_2"/>
    <property type="match status" value="1"/>
</dbReference>
<accession>A0ABP8ZMS1</accession>
<dbReference type="Gene3D" id="1.10.10.60">
    <property type="entry name" value="Homeodomain-like"/>
    <property type="match status" value="1"/>
</dbReference>
<keyword evidence="6" id="KW-1185">Reference proteome</keyword>
<evidence type="ECO:0000313" key="6">
    <source>
        <dbReference type="Proteomes" id="UP001501147"/>
    </source>
</evidence>
<evidence type="ECO:0000256" key="1">
    <source>
        <dbReference type="ARBA" id="ARBA00023015"/>
    </source>
</evidence>
<dbReference type="Pfam" id="PF12833">
    <property type="entry name" value="HTH_18"/>
    <property type="match status" value="1"/>
</dbReference>
<name>A0ABP8ZMS1_9ACTN</name>
<dbReference type="PANTHER" id="PTHR46796:SF6">
    <property type="entry name" value="ARAC SUBFAMILY"/>
    <property type="match status" value="1"/>
</dbReference>
<dbReference type="InterPro" id="IPR050204">
    <property type="entry name" value="AraC_XylS_family_regulators"/>
</dbReference>
<dbReference type="EMBL" id="BAABJV010000001">
    <property type="protein sequence ID" value="GAA4760272.1"/>
    <property type="molecule type" value="Genomic_DNA"/>
</dbReference>
<comment type="caution">
    <text evidence="5">The sequence shown here is derived from an EMBL/GenBank/DDBJ whole genome shotgun (WGS) entry which is preliminary data.</text>
</comment>